<keyword evidence="3" id="KW-0695">RNA-directed DNA polymerase</keyword>
<organism evidence="3 4">
    <name type="scientific">Tanacetum coccineum</name>
    <dbReference type="NCBI Taxonomy" id="301880"/>
    <lineage>
        <taxon>Eukaryota</taxon>
        <taxon>Viridiplantae</taxon>
        <taxon>Streptophyta</taxon>
        <taxon>Embryophyta</taxon>
        <taxon>Tracheophyta</taxon>
        <taxon>Spermatophyta</taxon>
        <taxon>Magnoliopsida</taxon>
        <taxon>eudicotyledons</taxon>
        <taxon>Gunneridae</taxon>
        <taxon>Pentapetalae</taxon>
        <taxon>asterids</taxon>
        <taxon>campanulids</taxon>
        <taxon>Asterales</taxon>
        <taxon>Asteraceae</taxon>
        <taxon>Asteroideae</taxon>
        <taxon>Anthemideae</taxon>
        <taxon>Anthemidinae</taxon>
        <taxon>Tanacetum</taxon>
    </lineage>
</organism>
<reference evidence="3" key="1">
    <citation type="journal article" date="2022" name="Int. J. Mol. Sci.">
        <title>Draft Genome of Tanacetum Coccineum: Genomic Comparison of Closely Related Tanacetum-Family Plants.</title>
        <authorList>
            <person name="Yamashiro T."/>
            <person name="Shiraishi A."/>
            <person name="Nakayama K."/>
            <person name="Satake H."/>
        </authorList>
    </citation>
    <scope>NUCLEOTIDE SEQUENCE</scope>
</reference>
<accession>A0ABQ4WVW3</accession>
<dbReference type="CDD" id="cd01647">
    <property type="entry name" value="RT_LTR"/>
    <property type="match status" value="1"/>
</dbReference>
<dbReference type="EMBL" id="BQNB010008978">
    <property type="protein sequence ID" value="GJS57051.1"/>
    <property type="molecule type" value="Genomic_DNA"/>
</dbReference>
<dbReference type="GO" id="GO:0003964">
    <property type="term" value="F:RNA-directed DNA polymerase activity"/>
    <property type="evidence" value="ECO:0007669"/>
    <property type="project" value="UniProtKB-KW"/>
</dbReference>
<feature type="domain" description="Reverse transcriptase" evidence="2">
    <location>
        <begin position="152"/>
        <end position="266"/>
    </location>
</feature>
<dbReference type="Proteomes" id="UP001151760">
    <property type="component" value="Unassembled WGS sequence"/>
</dbReference>
<dbReference type="PANTHER" id="PTHR24559:SF444">
    <property type="entry name" value="REVERSE TRANSCRIPTASE DOMAIN-CONTAINING PROTEIN"/>
    <property type="match status" value="1"/>
</dbReference>
<dbReference type="SUPFAM" id="SSF56672">
    <property type="entry name" value="DNA/RNA polymerases"/>
    <property type="match status" value="1"/>
</dbReference>
<evidence type="ECO:0000259" key="2">
    <source>
        <dbReference type="Pfam" id="PF00078"/>
    </source>
</evidence>
<dbReference type="PANTHER" id="PTHR24559">
    <property type="entry name" value="TRANSPOSON TY3-I GAG-POL POLYPROTEIN"/>
    <property type="match status" value="1"/>
</dbReference>
<keyword evidence="3" id="KW-0808">Transferase</keyword>
<evidence type="ECO:0000313" key="3">
    <source>
        <dbReference type="EMBL" id="GJS57051.1"/>
    </source>
</evidence>
<dbReference type="Gene3D" id="3.10.10.10">
    <property type="entry name" value="HIV Type 1 Reverse Transcriptase, subunit A, domain 1"/>
    <property type="match status" value="1"/>
</dbReference>
<dbReference type="Pfam" id="PF00078">
    <property type="entry name" value="RVT_1"/>
    <property type="match status" value="1"/>
</dbReference>
<keyword evidence="4" id="KW-1185">Reference proteome</keyword>
<feature type="region of interest" description="Disordered" evidence="1">
    <location>
        <begin position="74"/>
        <end position="93"/>
    </location>
</feature>
<evidence type="ECO:0000313" key="4">
    <source>
        <dbReference type="Proteomes" id="UP001151760"/>
    </source>
</evidence>
<dbReference type="InterPro" id="IPR000477">
    <property type="entry name" value="RT_dom"/>
</dbReference>
<name>A0ABQ4WVW3_9ASTR</name>
<proteinExistence type="predicted"/>
<reference evidence="3" key="2">
    <citation type="submission" date="2022-01" db="EMBL/GenBank/DDBJ databases">
        <authorList>
            <person name="Yamashiro T."/>
            <person name="Shiraishi A."/>
            <person name="Satake H."/>
            <person name="Nakayama K."/>
        </authorList>
    </citation>
    <scope>NUCLEOTIDE SEQUENCE</scope>
</reference>
<sequence>MRSRLRSTQMDLVGFAGGVVKLLGKIELEVVFSNRGLFRRVMISFTVVRDPSPYNVILGRMGLRTLQEARKKQMIKSETRKNTNPDEEDTERVDLTEQTLVNPSYPDQLVTIGGNLSEECKNQLKALLKKSMDVFMCESSDMIVVGFRYKRFLDAYKGYNQVQKAQDDKEKMTSYTDQGTYCYTKIPFKLKNAGATYQRLVDTGFQSQIRRNLEAYVDDMVIKSNDEKVLIADIAETFDNLRRINMKLNPKKCSFAVKEGKFLGYMVTSTGIRANPKKTKAITDIKGDA</sequence>
<feature type="compositionally biased region" description="Basic and acidic residues" evidence="1">
    <location>
        <begin position="74"/>
        <end position="84"/>
    </location>
</feature>
<dbReference type="InterPro" id="IPR053134">
    <property type="entry name" value="RNA-dir_DNA_polymerase"/>
</dbReference>
<protein>
    <submittedName>
        <fullName evidence="3">Reverse transcriptase domain-containing protein</fullName>
    </submittedName>
</protein>
<dbReference type="Gene3D" id="3.30.70.270">
    <property type="match status" value="1"/>
</dbReference>
<evidence type="ECO:0000256" key="1">
    <source>
        <dbReference type="SAM" id="MobiDB-lite"/>
    </source>
</evidence>
<dbReference type="InterPro" id="IPR043128">
    <property type="entry name" value="Rev_trsase/Diguanyl_cyclase"/>
</dbReference>
<keyword evidence="3" id="KW-0548">Nucleotidyltransferase</keyword>
<dbReference type="InterPro" id="IPR043502">
    <property type="entry name" value="DNA/RNA_pol_sf"/>
</dbReference>
<comment type="caution">
    <text evidence="3">The sequence shown here is derived from an EMBL/GenBank/DDBJ whole genome shotgun (WGS) entry which is preliminary data.</text>
</comment>
<gene>
    <name evidence="3" type="ORF">Tco_0651835</name>
</gene>